<reference evidence="1" key="1">
    <citation type="submission" date="2020-05" db="EMBL/GenBank/DDBJ databases">
        <title>Mycena genomes resolve the evolution of fungal bioluminescence.</title>
        <authorList>
            <person name="Tsai I.J."/>
        </authorList>
    </citation>
    <scope>NUCLEOTIDE SEQUENCE</scope>
    <source>
        <strain evidence="1">160909Yilan</strain>
    </source>
</reference>
<dbReference type="CDD" id="cd18186">
    <property type="entry name" value="BTB_POZ_ZBTB_KLHL-like"/>
    <property type="match status" value="1"/>
</dbReference>
<dbReference type="AlphaFoldDB" id="A0A8H6YDD8"/>
<evidence type="ECO:0000313" key="1">
    <source>
        <dbReference type="EMBL" id="KAF7359025.1"/>
    </source>
</evidence>
<dbReference type="InterPro" id="IPR011333">
    <property type="entry name" value="SKP1/BTB/POZ_sf"/>
</dbReference>
<sequence>MGLMDVDKTPMRDNTPKRVEELWFEDGGLVVQAEQSLFRVYRGILAARSSVFKDMLAFTQPPDAEIIDGSTVIRLPDTAEDVTYFFRAIFDSSFFETYPSKVCFDSVLSIARLSHKYSVDYLLHRALVHLSYEFPTTLSAFDERNIASPDFQNIRSTNLQDIMLTHESISAHLAVIQLSRRVNALWLLPLAFYQLAPAHKETIHDCLQCSAFATHPAELDGDDQILLLTFSILLSRMEHDALDFLHCTDDNTQCAGGNQCSRARLRAITQARNHMTTSTGPNPLEISKVYCPDIWDGLLETCCAACFTHLEETHDEARQKIWDKLPDLCGLPPWSELEKMKAEALD</sequence>
<keyword evidence="2" id="KW-1185">Reference proteome</keyword>
<evidence type="ECO:0000313" key="2">
    <source>
        <dbReference type="Proteomes" id="UP000623467"/>
    </source>
</evidence>
<gene>
    <name evidence="1" type="ORF">MSAN_01243200</name>
</gene>
<proteinExistence type="predicted"/>
<comment type="caution">
    <text evidence="1">The sequence shown here is derived from an EMBL/GenBank/DDBJ whole genome shotgun (WGS) entry which is preliminary data.</text>
</comment>
<protein>
    <recommendedName>
        <fullName evidence="3">BTB domain-containing protein</fullName>
    </recommendedName>
</protein>
<accession>A0A8H6YDD8</accession>
<dbReference type="Proteomes" id="UP000623467">
    <property type="component" value="Unassembled WGS sequence"/>
</dbReference>
<dbReference type="Gene3D" id="3.30.710.10">
    <property type="entry name" value="Potassium Channel Kv1.1, Chain A"/>
    <property type="match status" value="1"/>
</dbReference>
<evidence type="ECO:0008006" key="3">
    <source>
        <dbReference type="Google" id="ProtNLM"/>
    </source>
</evidence>
<organism evidence="1 2">
    <name type="scientific">Mycena sanguinolenta</name>
    <dbReference type="NCBI Taxonomy" id="230812"/>
    <lineage>
        <taxon>Eukaryota</taxon>
        <taxon>Fungi</taxon>
        <taxon>Dikarya</taxon>
        <taxon>Basidiomycota</taxon>
        <taxon>Agaricomycotina</taxon>
        <taxon>Agaricomycetes</taxon>
        <taxon>Agaricomycetidae</taxon>
        <taxon>Agaricales</taxon>
        <taxon>Marasmiineae</taxon>
        <taxon>Mycenaceae</taxon>
        <taxon>Mycena</taxon>
    </lineage>
</organism>
<dbReference type="EMBL" id="JACAZH010000009">
    <property type="protein sequence ID" value="KAF7359025.1"/>
    <property type="molecule type" value="Genomic_DNA"/>
</dbReference>
<dbReference type="OrthoDB" id="3893071at2759"/>
<name>A0A8H6YDD8_9AGAR</name>